<keyword evidence="1" id="KW-0812">Transmembrane</keyword>
<name>A0A6I6QYC8_BIFAD</name>
<reference evidence="2 3" key="1">
    <citation type="submission" date="2019-12" db="EMBL/GenBank/DDBJ databases">
        <title>Draft Genome Sequence of Bifidobacterium adolescentis ZJ2.</title>
        <authorList>
            <person name="Jin Z."/>
        </authorList>
    </citation>
    <scope>NUCLEOTIDE SEQUENCE [LARGE SCALE GENOMIC DNA]</scope>
    <source>
        <strain evidence="2 3">ZJ2</strain>
    </source>
</reference>
<proteinExistence type="predicted"/>
<sequence>MTTILALLALLCALPLACLFDSSWASDSKLGVALTATALTALASIAMDFLFVIRHAHDERICEIDTFGWLLELAGWYAVRPDTPACAEKTALASRLEHPEADCARDALADLAEKLDDMTGEHYTDAWRGVADLYAANVGEREGMNRLYRIVMAKVAENPTANRLDIHVDRSELK</sequence>
<dbReference type="EMBL" id="CP047129">
    <property type="protein sequence ID" value="QHB62672.1"/>
    <property type="molecule type" value="Genomic_DNA"/>
</dbReference>
<dbReference type="RefSeq" id="WP_159140583.1">
    <property type="nucleotide sequence ID" value="NZ_CP047129.1"/>
</dbReference>
<evidence type="ECO:0000256" key="1">
    <source>
        <dbReference type="SAM" id="Phobius"/>
    </source>
</evidence>
<evidence type="ECO:0000313" key="3">
    <source>
        <dbReference type="Proteomes" id="UP000464884"/>
    </source>
</evidence>
<feature type="transmembrane region" description="Helical" evidence="1">
    <location>
        <begin position="35"/>
        <end position="53"/>
    </location>
</feature>
<protein>
    <submittedName>
        <fullName evidence="2">Uncharacterized protein</fullName>
    </submittedName>
</protein>
<organism evidence="2 3">
    <name type="scientific">Bifidobacterium adolescentis</name>
    <dbReference type="NCBI Taxonomy" id="1680"/>
    <lineage>
        <taxon>Bacteria</taxon>
        <taxon>Bacillati</taxon>
        <taxon>Actinomycetota</taxon>
        <taxon>Actinomycetes</taxon>
        <taxon>Bifidobacteriales</taxon>
        <taxon>Bifidobacteriaceae</taxon>
        <taxon>Bifidobacterium</taxon>
    </lineage>
</organism>
<keyword evidence="1" id="KW-1133">Transmembrane helix</keyword>
<keyword evidence="1" id="KW-0472">Membrane</keyword>
<dbReference type="AlphaFoldDB" id="A0A6I6QYC8"/>
<gene>
    <name evidence="2" type="ORF">F3K97_04915</name>
</gene>
<accession>A0A6I6QYC8</accession>
<evidence type="ECO:0000313" key="2">
    <source>
        <dbReference type="EMBL" id="QHB62672.1"/>
    </source>
</evidence>
<dbReference type="Proteomes" id="UP000464884">
    <property type="component" value="Chromosome"/>
</dbReference>